<evidence type="ECO:0000313" key="4">
    <source>
        <dbReference type="EMBL" id="KAJ8871347.1"/>
    </source>
</evidence>
<dbReference type="InterPro" id="IPR036116">
    <property type="entry name" value="FN3_sf"/>
</dbReference>
<reference evidence="4 5" key="1">
    <citation type="submission" date="2023-02" db="EMBL/GenBank/DDBJ databases">
        <title>LHISI_Scaffold_Assembly.</title>
        <authorList>
            <person name="Stuart O.P."/>
            <person name="Cleave R."/>
            <person name="Magrath M.J.L."/>
            <person name="Mikheyev A.S."/>
        </authorList>
    </citation>
    <scope>NUCLEOTIDE SEQUENCE [LARGE SCALE GENOMIC DNA]</scope>
    <source>
        <strain evidence="4">Daus_M_001</strain>
        <tissue evidence="4">Leg muscle</tissue>
    </source>
</reference>
<dbReference type="CDD" id="cd00063">
    <property type="entry name" value="FN3"/>
    <property type="match status" value="1"/>
</dbReference>
<proteinExistence type="predicted"/>
<keyword evidence="5" id="KW-1185">Reference proteome</keyword>
<keyword evidence="2" id="KW-0812">Transmembrane</keyword>
<keyword evidence="2" id="KW-1133">Transmembrane helix</keyword>
<organism evidence="4 5">
    <name type="scientific">Dryococelus australis</name>
    <dbReference type="NCBI Taxonomy" id="614101"/>
    <lineage>
        <taxon>Eukaryota</taxon>
        <taxon>Metazoa</taxon>
        <taxon>Ecdysozoa</taxon>
        <taxon>Arthropoda</taxon>
        <taxon>Hexapoda</taxon>
        <taxon>Insecta</taxon>
        <taxon>Pterygota</taxon>
        <taxon>Neoptera</taxon>
        <taxon>Polyneoptera</taxon>
        <taxon>Phasmatodea</taxon>
        <taxon>Verophasmatodea</taxon>
        <taxon>Anareolatae</taxon>
        <taxon>Phasmatidae</taxon>
        <taxon>Eurycanthinae</taxon>
        <taxon>Dryococelus</taxon>
    </lineage>
</organism>
<accession>A0ABQ9GH58</accession>
<dbReference type="SUPFAM" id="SSF49265">
    <property type="entry name" value="Fibronectin type III"/>
    <property type="match status" value="1"/>
</dbReference>
<dbReference type="InterPro" id="IPR013783">
    <property type="entry name" value="Ig-like_fold"/>
</dbReference>
<feature type="transmembrane region" description="Helical" evidence="2">
    <location>
        <begin position="58"/>
        <end position="77"/>
    </location>
</feature>
<dbReference type="EMBL" id="JARBHB010000012">
    <property type="protein sequence ID" value="KAJ8871347.1"/>
    <property type="molecule type" value="Genomic_DNA"/>
</dbReference>
<feature type="transmembrane region" description="Helical" evidence="2">
    <location>
        <begin position="98"/>
        <end position="122"/>
    </location>
</feature>
<feature type="domain" description="Fibronectin type-III" evidence="3">
    <location>
        <begin position="472"/>
        <end position="566"/>
    </location>
</feature>
<dbReference type="Gene3D" id="2.60.40.10">
    <property type="entry name" value="Immunoglobulins"/>
    <property type="match status" value="1"/>
</dbReference>
<evidence type="ECO:0000256" key="1">
    <source>
        <dbReference type="SAM" id="MobiDB-lite"/>
    </source>
</evidence>
<dbReference type="Proteomes" id="UP001159363">
    <property type="component" value="Chromosome 11"/>
</dbReference>
<dbReference type="InterPro" id="IPR003961">
    <property type="entry name" value="FN3_dom"/>
</dbReference>
<protein>
    <recommendedName>
        <fullName evidence="3">Fibronectin type-III domain-containing protein</fullName>
    </recommendedName>
</protein>
<keyword evidence="2" id="KW-0472">Membrane</keyword>
<evidence type="ECO:0000313" key="5">
    <source>
        <dbReference type="Proteomes" id="UP001159363"/>
    </source>
</evidence>
<comment type="caution">
    <text evidence="4">The sequence shown here is derived from an EMBL/GenBank/DDBJ whole genome shotgun (WGS) entry which is preliminary data.</text>
</comment>
<dbReference type="PROSITE" id="PS50853">
    <property type="entry name" value="FN3"/>
    <property type="match status" value="1"/>
</dbReference>
<evidence type="ECO:0000256" key="2">
    <source>
        <dbReference type="SAM" id="Phobius"/>
    </source>
</evidence>
<evidence type="ECO:0000259" key="3">
    <source>
        <dbReference type="PROSITE" id="PS50853"/>
    </source>
</evidence>
<name>A0ABQ9GH58_9NEOP</name>
<gene>
    <name evidence="4" type="ORF">PR048_027664</name>
</gene>
<feature type="region of interest" description="Disordered" evidence="1">
    <location>
        <begin position="404"/>
        <end position="427"/>
    </location>
</feature>
<sequence>MALDPALATKALANSQYTYLSTAPVVYTHGPHDLEIVFKKDLTQGRGLPRFYKIQYKVQAFITSVVYNIFCVSGNQCRLFHRRKALMRYYKIPDSIKACARSAIAAVIWASVAPVIAFPALYGQISFHTGSRTWSITLQFQNVGRSPRLLLETSRWRNLKGRLHLDYTSNVIVRVAYEQKDGDDPWTSRQTRKLEEGSDIVTTNITGLLTWTYYSVRVLLIDIDLNSYEGDDVPYTTVRTSCVGVNNDFTENVSVHRTLNAFPKVRMLPTSYMELTLQDTSRFRAYIWSQSPAFANAGLCYVLPLLTIALWYLNRGYRSPDAPTAVVFASLGVPQAAIFKPCQHEYVLNLTSGPRDISGKHTYLKGRGPETLQTKPQRVASSAGMLGRGERKIPEKIHRPAASFGTIPTCENPGVTPPRIESGSPRREATKGEVSYVFHWQTRGRANRELNPIRLRRRVAWPLHHRGPEHIVPEQVEYYIHSSDVRENSFQVSWLYEQLEDWCPLKYFEVYLKDSWRWVVYDRTTEHSANFTDLLAGKKHRTKVRAVTVRGSTKYSKSIVVVTGDQGIAASSHALSTAHCSCPSLSTALSCLCSVPPVVARHCVVEWFVPDKASSVMENKLYH</sequence>